<evidence type="ECO:0000256" key="5">
    <source>
        <dbReference type="ARBA" id="ARBA00022679"/>
    </source>
</evidence>
<comment type="subcellular location">
    <subcellularLocation>
        <location evidence="1">Endoplasmic reticulum membrane</location>
        <topology evidence="1">Multi-pass membrane protein</topology>
    </subcellularLocation>
</comment>
<keyword evidence="4" id="KW-0337">GPI-anchor biosynthesis</keyword>
<keyword evidence="5" id="KW-0808">Transferase</keyword>
<evidence type="ECO:0000256" key="1">
    <source>
        <dbReference type="ARBA" id="ARBA00004477"/>
    </source>
</evidence>
<keyword evidence="9 11" id="KW-0472">Membrane</keyword>
<dbReference type="Pfam" id="PF19316">
    <property type="entry name" value="PIGO_PIGG"/>
    <property type="match status" value="1"/>
</dbReference>
<evidence type="ECO:0000256" key="11">
    <source>
        <dbReference type="SAM" id="Phobius"/>
    </source>
</evidence>
<dbReference type="SUPFAM" id="SSF53649">
    <property type="entry name" value="Alkaline phosphatase-like"/>
    <property type="match status" value="1"/>
</dbReference>
<comment type="caution">
    <text evidence="13">The sequence shown here is derived from an EMBL/GenBank/DDBJ whole genome shotgun (WGS) entry which is preliminary data.</text>
</comment>
<evidence type="ECO:0000256" key="4">
    <source>
        <dbReference type="ARBA" id="ARBA00022502"/>
    </source>
</evidence>
<feature type="domain" description="GPI ethanolamine phosphate transferase 2 C-terminal" evidence="12">
    <location>
        <begin position="789"/>
        <end position="934"/>
    </location>
</feature>
<dbReference type="InterPro" id="IPR039527">
    <property type="entry name" value="PIGG/GPI7"/>
</dbReference>
<evidence type="ECO:0000256" key="7">
    <source>
        <dbReference type="ARBA" id="ARBA00022824"/>
    </source>
</evidence>
<dbReference type="InterPro" id="IPR002591">
    <property type="entry name" value="Phosphodiest/P_Trfase"/>
</dbReference>
<evidence type="ECO:0000256" key="6">
    <source>
        <dbReference type="ARBA" id="ARBA00022692"/>
    </source>
</evidence>
<name>A0AAE0L553_9CHLO</name>
<keyword evidence="14" id="KW-1185">Reference proteome</keyword>
<reference evidence="13 14" key="1">
    <citation type="journal article" date="2015" name="Genome Biol. Evol.">
        <title>Comparative Genomics of a Bacterivorous Green Alga Reveals Evolutionary Causalities and Consequences of Phago-Mixotrophic Mode of Nutrition.</title>
        <authorList>
            <person name="Burns J.A."/>
            <person name="Paasch A."/>
            <person name="Narechania A."/>
            <person name="Kim E."/>
        </authorList>
    </citation>
    <scope>NUCLEOTIDE SEQUENCE [LARGE SCALE GENOMIC DNA]</scope>
    <source>
        <strain evidence="13 14">PLY_AMNH</strain>
    </source>
</reference>
<evidence type="ECO:0000313" key="13">
    <source>
        <dbReference type="EMBL" id="KAK3272207.1"/>
    </source>
</evidence>
<organism evidence="13 14">
    <name type="scientific">Cymbomonas tetramitiformis</name>
    <dbReference type="NCBI Taxonomy" id="36881"/>
    <lineage>
        <taxon>Eukaryota</taxon>
        <taxon>Viridiplantae</taxon>
        <taxon>Chlorophyta</taxon>
        <taxon>Pyramimonadophyceae</taxon>
        <taxon>Pyramimonadales</taxon>
        <taxon>Pyramimonadaceae</taxon>
        <taxon>Cymbomonas</taxon>
    </lineage>
</organism>
<keyword evidence="7" id="KW-0256">Endoplasmic reticulum</keyword>
<dbReference type="GO" id="GO:0051267">
    <property type="term" value="F:CP2 mannose-ethanolamine phosphotransferase activity"/>
    <property type="evidence" value="ECO:0007669"/>
    <property type="project" value="TreeGrafter"/>
</dbReference>
<evidence type="ECO:0000256" key="8">
    <source>
        <dbReference type="ARBA" id="ARBA00022989"/>
    </source>
</evidence>
<dbReference type="GO" id="GO:0005789">
    <property type="term" value="C:endoplasmic reticulum membrane"/>
    <property type="evidence" value="ECO:0007669"/>
    <property type="project" value="UniProtKB-SubCell"/>
</dbReference>
<dbReference type="Pfam" id="PF01663">
    <property type="entry name" value="Phosphodiest"/>
    <property type="match status" value="1"/>
</dbReference>
<dbReference type="PANTHER" id="PTHR23072:SF0">
    <property type="entry name" value="GPI ETHANOLAMINE PHOSPHATE TRANSFERASE 2"/>
    <property type="match status" value="1"/>
</dbReference>
<evidence type="ECO:0000313" key="14">
    <source>
        <dbReference type="Proteomes" id="UP001190700"/>
    </source>
</evidence>
<dbReference type="CDD" id="cd16024">
    <property type="entry name" value="GPI_EPT_2"/>
    <property type="match status" value="1"/>
</dbReference>
<accession>A0AAE0L553</accession>
<dbReference type="PANTHER" id="PTHR23072">
    <property type="entry name" value="PHOSPHATIDYLINOSITOL GLYCAN-RELATED"/>
    <property type="match status" value="1"/>
</dbReference>
<dbReference type="GO" id="GO:0006506">
    <property type="term" value="P:GPI anchor biosynthetic process"/>
    <property type="evidence" value="ECO:0007669"/>
    <property type="project" value="UniProtKB-KW"/>
</dbReference>
<dbReference type="InterPro" id="IPR045687">
    <property type="entry name" value="PIGG/GPI7_C"/>
</dbReference>
<feature type="transmembrane region" description="Helical" evidence="11">
    <location>
        <begin position="910"/>
        <end position="930"/>
    </location>
</feature>
<feature type="transmembrane region" description="Helical" evidence="11">
    <location>
        <begin position="734"/>
        <end position="752"/>
    </location>
</feature>
<keyword evidence="6 11" id="KW-0812">Transmembrane</keyword>
<evidence type="ECO:0000256" key="10">
    <source>
        <dbReference type="ARBA" id="ARBA00023180"/>
    </source>
</evidence>
<feature type="transmembrane region" description="Helical" evidence="11">
    <location>
        <begin position="643"/>
        <end position="668"/>
    </location>
</feature>
<evidence type="ECO:0000256" key="2">
    <source>
        <dbReference type="ARBA" id="ARBA00004687"/>
    </source>
</evidence>
<gene>
    <name evidence="13" type="ORF">CYMTET_19485</name>
</gene>
<feature type="transmembrane region" description="Helical" evidence="11">
    <location>
        <begin position="759"/>
        <end position="777"/>
    </location>
</feature>
<evidence type="ECO:0000259" key="12">
    <source>
        <dbReference type="Pfam" id="PF19316"/>
    </source>
</evidence>
<protein>
    <recommendedName>
        <fullName evidence="12">GPI ethanolamine phosphate transferase 2 C-terminal domain-containing protein</fullName>
    </recommendedName>
</protein>
<feature type="transmembrane region" description="Helical" evidence="11">
    <location>
        <begin position="871"/>
        <end position="895"/>
    </location>
</feature>
<proteinExistence type="inferred from homology"/>
<evidence type="ECO:0000256" key="3">
    <source>
        <dbReference type="ARBA" id="ARBA00005315"/>
    </source>
</evidence>
<comment type="pathway">
    <text evidence="2">Glycolipid biosynthesis; glycosylphosphatidylinositol-anchor biosynthesis.</text>
</comment>
<feature type="transmembrane region" description="Helical" evidence="11">
    <location>
        <begin position="689"/>
        <end position="714"/>
    </location>
</feature>
<comment type="similarity">
    <text evidence="3">Belongs to the PIGG/PIGN/PIGO family. PIGG subfamily.</text>
</comment>
<sequence>MLCRRHALVLLVVLLQVSGGAIFITSFFPARTYWYRQSEDMPRHGSSTNLNGVHLPKFNKEDSAAIDPQYDRLILMVIDGLPSEMLFGNGNTNLSPGMPFTSQLVTDGRALGYRLQAAAPTVTLPRLKAIAAGVISSFADVLWNFAAAELLEDSLLRKMAARGWRMVVPGSALSLPMFWLHEDGGWFPRTEQVLHGDKTWVRLFPSYFARSSVVDDMYVADTVEVDANVSSKIEFEMDTSDWQLLVLHYLGVDHAGHLGGRYGCLPSHLLHSNRAGHFLLPLMAPKLLEMDGVVRGIHDRALRAARQNGTRTLLVVLSDHGMTVSGGHGGSTSQETDTAAVFIGVTEGAPLCDALGVPPPDGSAGRYSVHSGRQVDLAPSLALLMGLHIPEDSIGAVLPELLMLWPPATQLAALQANAAQLQRLHAPDGQSPDVCETLHANPHEDLANAMQRCLRHVQDSATGLQSSSTERSMCWVGVGAALLLGGGLLAALSWFQEAELVAAASSHVSSHVSSPGAASKAAPVPRLAPWGPTPFASDGGVMVAVIVVLYTCRLASSSLVEEEHLVSHFAVVTAVLVQARRALATLPGAAAASEESAGWGTKMRTLGLVAAVLATGRAARAWHSGGIKWQDTGGVASWQLQHLSSGVMLALQLVWIAAAMITMTVVVGNAARHLHCTPQGWLRHCVTGALAVAGGAIATAFVALAIASIVPHFVGSVGPTRAEHDEVPWPVQHLLWQGHSALASLVVLTLLLSPRSNTGAVVLLYAQALLAAELWHASPAGSGTDTFDRWTICAGPLIVSTMGVDAFFMLGGSNSFGTVDFSSAFIGISPENKAGAVLLIALNAYAGPLMFAMASALSAIHRSAIGQPGRLVMRIISPWALCSFELSFFCLLLVALRDHLFIWSVFAPKFVYTCMNTIMSYMGMAISLWMTRLWTNDGLRIK</sequence>
<dbReference type="Gene3D" id="3.40.720.10">
    <property type="entry name" value="Alkaline Phosphatase, subunit A"/>
    <property type="match status" value="1"/>
</dbReference>
<dbReference type="InterPro" id="IPR017850">
    <property type="entry name" value="Alkaline_phosphatase_core_sf"/>
</dbReference>
<dbReference type="Proteomes" id="UP001190700">
    <property type="component" value="Unassembled WGS sequence"/>
</dbReference>
<evidence type="ECO:0000256" key="9">
    <source>
        <dbReference type="ARBA" id="ARBA00023136"/>
    </source>
</evidence>
<dbReference type="AlphaFoldDB" id="A0AAE0L553"/>
<keyword evidence="8 11" id="KW-1133">Transmembrane helix</keyword>
<feature type="transmembrane region" description="Helical" evidence="11">
    <location>
        <begin position="836"/>
        <end position="859"/>
    </location>
</feature>
<dbReference type="EMBL" id="LGRX02009095">
    <property type="protein sequence ID" value="KAK3272207.1"/>
    <property type="molecule type" value="Genomic_DNA"/>
</dbReference>
<dbReference type="InterPro" id="IPR037674">
    <property type="entry name" value="PIG-G_N"/>
</dbReference>
<keyword evidence="10" id="KW-0325">Glycoprotein</keyword>